<evidence type="ECO:0000259" key="4">
    <source>
        <dbReference type="Pfam" id="PF00487"/>
    </source>
</evidence>
<dbReference type="EMBL" id="CAAE01015019">
    <property type="protein sequence ID" value="CAG10530.1"/>
    <property type="molecule type" value="Genomic_DNA"/>
</dbReference>
<keyword evidence="2" id="KW-0443">Lipid metabolism</keyword>
<dbReference type="PANTHER" id="PTHR12879">
    <property type="entry name" value="SPHINGOLIPID DELTA 4 DESATURASE/C-4 HYDROXYLASE PROTEIN DES2"/>
    <property type="match status" value="1"/>
</dbReference>
<feature type="transmembrane region" description="Helical" evidence="3">
    <location>
        <begin position="109"/>
        <end position="125"/>
    </location>
</feature>
<dbReference type="OrthoDB" id="200948at2759"/>
<dbReference type="GO" id="GO:0046513">
    <property type="term" value="P:ceramide biosynthetic process"/>
    <property type="evidence" value="ECO:0007669"/>
    <property type="project" value="TreeGrafter"/>
</dbReference>
<reference evidence="5" key="1">
    <citation type="journal article" date="2004" name="Nature">
        <title>Genome duplication in the teleost fish Tetraodon nigroviridis reveals the early vertebrate proto-karyotype.</title>
        <authorList>
            <person name="Jaillon O."/>
            <person name="Aury J.-M."/>
            <person name="Brunet F."/>
            <person name="Petit J.-L."/>
            <person name="Stange-Thomann N."/>
            <person name="Mauceli E."/>
            <person name="Bouneau L."/>
            <person name="Fischer C."/>
            <person name="Ozouf-Costaz C."/>
            <person name="Bernot A."/>
            <person name="Nicaud S."/>
            <person name="Jaffe D."/>
            <person name="Fisher S."/>
            <person name="Lutfalla G."/>
            <person name="Dossat C."/>
            <person name="Segurens B."/>
            <person name="Dasilva C."/>
            <person name="Salanoubat M."/>
            <person name="Levy M."/>
            <person name="Boudet N."/>
            <person name="Castellano S."/>
            <person name="Anthouard V."/>
            <person name="Jubin C."/>
            <person name="Castelli V."/>
            <person name="Katinka M."/>
            <person name="Vacherie B."/>
            <person name="Biemont C."/>
            <person name="Skalli Z."/>
            <person name="Cattolico L."/>
            <person name="Poulain J."/>
            <person name="De Berardinis V."/>
            <person name="Cruaud C."/>
            <person name="Duprat S."/>
            <person name="Brottier P."/>
            <person name="Coutanceau J.-P."/>
            <person name="Gouzy J."/>
            <person name="Parra G."/>
            <person name="Lardier G."/>
            <person name="Chapple C."/>
            <person name="McKernan K.J."/>
            <person name="McEwan P."/>
            <person name="Bosak S."/>
            <person name="Kellis M."/>
            <person name="Volff J.-N."/>
            <person name="Guigo R."/>
            <person name="Zody M.C."/>
            <person name="Mesirov J."/>
            <person name="Lindblad-Toh K."/>
            <person name="Birren B."/>
            <person name="Nusbaum C."/>
            <person name="Kahn D."/>
            <person name="Robinson-Rechavi M."/>
            <person name="Laudet V."/>
            <person name="Schachter V."/>
            <person name="Quetier F."/>
            <person name="Saurin W."/>
            <person name="Scarpelli C."/>
            <person name="Wincker P."/>
            <person name="Lander E.S."/>
            <person name="Weissenbach J."/>
            <person name="Roest Crollius H."/>
        </authorList>
    </citation>
    <scope>NUCLEOTIDE SEQUENCE [LARGE SCALE GENOMIC DNA]</scope>
</reference>
<protein>
    <submittedName>
        <fullName evidence="5">(spotted green pufferfish) hypothetical protein</fullName>
    </submittedName>
</protein>
<feature type="non-terminal residue" evidence="5">
    <location>
        <position position="1"/>
    </location>
</feature>
<dbReference type="KEGG" id="tng:GSTEN00032208G001"/>
<sequence length="275" mass="31661">MLNINCVRKEVWPESVGCGWSGRARSEQAKYPEIKSLMGPDPQLKWVVSAMVLTQLLACYLVHDLSWKWIFFWAYAFGGCINHSLTLAIHDISHNVAFGNKLAKWNRWFAMKLLWVILQPLFYALRPLVVNPKPLSLLEIQNGLVQLAVDLMIYYLWGLKPIVYLIAGSILGMGLHPISGHFIAEHYMFLKGHETYSYYGALNVITFNVGYHMEHHDFPSIPGSKLPQVKQIAAEYYDSLPQHTSWTRVLWDFVFDDSIGPYARIKRKYKLSKQG</sequence>
<evidence type="ECO:0000256" key="3">
    <source>
        <dbReference type="SAM" id="Phobius"/>
    </source>
</evidence>
<dbReference type="GO" id="GO:0042284">
    <property type="term" value="F:sphingolipid delta-4 desaturase activity"/>
    <property type="evidence" value="ECO:0007669"/>
    <property type="project" value="TreeGrafter"/>
</dbReference>
<proteinExistence type="predicted"/>
<comment type="caution">
    <text evidence="5">The sequence shown here is derived from an EMBL/GenBank/DDBJ whole genome shotgun (WGS) entry which is preliminary data.</text>
</comment>
<dbReference type="GO" id="GO:0016020">
    <property type="term" value="C:membrane"/>
    <property type="evidence" value="ECO:0007669"/>
    <property type="project" value="GOC"/>
</dbReference>
<evidence type="ECO:0000313" key="5">
    <source>
        <dbReference type="EMBL" id="CAG10530.1"/>
    </source>
</evidence>
<dbReference type="Pfam" id="PF00487">
    <property type="entry name" value="FA_desaturase"/>
    <property type="match status" value="1"/>
</dbReference>
<keyword evidence="3" id="KW-0812">Transmembrane</keyword>
<dbReference type="PANTHER" id="PTHR12879:SF21">
    <property type="entry name" value="SPHINGOLIPID DELTA(4)-DESATURASE_C4-MONOOXYGENASE DES2"/>
    <property type="match status" value="1"/>
</dbReference>
<name>Q4RM52_TETNG</name>
<keyword evidence="3" id="KW-0472">Membrane</keyword>
<gene>
    <name evidence="5" type="ORF">GSTENG00032208001</name>
</gene>
<evidence type="ECO:0000256" key="1">
    <source>
        <dbReference type="ARBA" id="ARBA00022516"/>
    </source>
</evidence>
<organism evidence="5">
    <name type="scientific">Tetraodon nigroviridis</name>
    <name type="common">Spotted green pufferfish</name>
    <name type="synonym">Chelonodon nigroviridis</name>
    <dbReference type="NCBI Taxonomy" id="99883"/>
    <lineage>
        <taxon>Eukaryota</taxon>
        <taxon>Metazoa</taxon>
        <taxon>Chordata</taxon>
        <taxon>Craniata</taxon>
        <taxon>Vertebrata</taxon>
        <taxon>Euteleostomi</taxon>
        <taxon>Actinopterygii</taxon>
        <taxon>Neopterygii</taxon>
        <taxon>Teleostei</taxon>
        <taxon>Neoteleostei</taxon>
        <taxon>Acanthomorphata</taxon>
        <taxon>Eupercaria</taxon>
        <taxon>Tetraodontiformes</taxon>
        <taxon>Tetradontoidea</taxon>
        <taxon>Tetraodontidae</taxon>
        <taxon>Tetraodon</taxon>
    </lineage>
</organism>
<accession>Q4RM52</accession>
<dbReference type="GO" id="GO:0006667">
    <property type="term" value="P:sphinganine metabolic process"/>
    <property type="evidence" value="ECO:0007669"/>
    <property type="project" value="TreeGrafter"/>
</dbReference>
<dbReference type="InterPro" id="IPR005804">
    <property type="entry name" value="FA_desaturase_dom"/>
</dbReference>
<keyword evidence="3" id="KW-1133">Transmembrane helix</keyword>
<reference evidence="5" key="2">
    <citation type="submission" date="2004-02" db="EMBL/GenBank/DDBJ databases">
        <authorList>
            <consortium name="Genoscope"/>
            <consortium name="Whitehead Institute Centre for Genome Research"/>
        </authorList>
    </citation>
    <scope>NUCLEOTIDE SEQUENCE</scope>
</reference>
<feature type="domain" description="Fatty acid desaturase" evidence="4">
    <location>
        <begin position="124"/>
        <end position="239"/>
    </location>
</feature>
<dbReference type="AlphaFoldDB" id="Q4RM52"/>
<keyword evidence="1" id="KW-0444">Lipid biosynthesis</keyword>
<evidence type="ECO:0000256" key="2">
    <source>
        <dbReference type="ARBA" id="ARBA00023098"/>
    </source>
</evidence>
<feature type="transmembrane region" description="Helical" evidence="3">
    <location>
        <begin position="163"/>
        <end position="184"/>
    </location>
</feature>